<comment type="pathway">
    <text evidence="13">Phospholipid metabolism.</text>
</comment>
<dbReference type="SMART" id="SM00563">
    <property type="entry name" value="PlsC"/>
    <property type="match status" value="1"/>
</dbReference>
<organism evidence="16 17">
    <name type="scientific">Brachionus plicatilis</name>
    <name type="common">Marine rotifer</name>
    <name type="synonym">Brachionus muelleri</name>
    <dbReference type="NCBI Taxonomy" id="10195"/>
    <lineage>
        <taxon>Eukaryota</taxon>
        <taxon>Metazoa</taxon>
        <taxon>Spiralia</taxon>
        <taxon>Gnathifera</taxon>
        <taxon>Rotifera</taxon>
        <taxon>Eurotatoria</taxon>
        <taxon>Monogononta</taxon>
        <taxon>Pseudotrocha</taxon>
        <taxon>Ploima</taxon>
        <taxon>Brachionidae</taxon>
        <taxon>Brachionus</taxon>
    </lineage>
</organism>
<name>A0A3M7PC07_BRAPC</name>
<dbReference type="SUPFAM" id="SSF69593">
    <property type="entry name" value="Glycerol-3-phosphate (1)-acyltransferase"/>
    <property type="match status" value="1"/>
</dbReference>
<evidence type="ECO:0000256" key="6">
    <source>
        <dbReference type="ARBA" id="ARBA00022692"/>
    </source>
</evidence>
<feature type="transmembrane region" description="Helical" evidence="14">
    <location>
        <begin position="78"/>
        <end position="95"/>
    </location>
</feature>
<evidence type="ECO:0000256" key="14">
    <source>
        <dbReference type="SAM" id="Phobius"/>
    </source>
</evidence>
<evidence type="ECO:0000256" key="2">
    <source>
        <dbReference type="ARBA" id="ARBA00005189"/>
    </source>
</evidence>
<keyword evidence="4" id="KW-0444">Lipid biosynthesis</keyword>
<keyword evidence="9 14" id="KW-0472">Membrane</keyword>
<keyword evidence="8" id="KW-0443">Lipid metabolism</keyword>
<gene>
    <name evidence="16" type="ORF">BpHYR1_004579</name>
</gene>
<keyword evidence="17" id="KW-1185">Reference proteome</keyword>
<comment type="pathway">
    <text evidence="2">Lipid metabolism.</text>
</comment>
<evidence type="ECO:0000256" key="7">
    <source>
        <dbReference type="ARBA" id="ARBA00022989"/>
    </source>
</evidence>
<dbReference type="InterPro" id="IPR002123">
    <property type="entry name" value="Plipid/glycerol_acylTrfase"/>
</dbReference>
<evidence type="ECO:0000256" key="13">
    <source>
        <dbReference type="ARBA" id="ARBA00025707"/>
    </source>
</evidence>
<comment type="similarity">
    <text evidence="3">Belongs to the 1-acyl-sn-glycerol-3-phosphate acyltransferase family.</text>
</comment>
<feature type="non-terminal residue" evidence="16">
    <location>
        <position position="438"/>
    </location>
</feature>
<evidence type="ECO:0000256" key="11">
    <source>
        <dbReference type="ARBA" id="ARBA00023264"/>
    </source>
</evidence>
<evidence type="ECO:0000256" key="1">
    <source>
        <dbReference type="ARBA" id="ARBA00004370"/>
    </source>
</evidence>
<evidence type="ECO:0000256" key="4">
    <source>
        <dbReference type="ARBA" id="ARBA00022516"/>
    </source>
</evidence>
<dbReference type="GO" id="GO:0042171">
    <property type="term" value="F:lysophosphatidic acid acyltransferase activity"/>
    <property type="evidence" value="ECO:0007669"/>
    <property type="project" value="TreeGrafter"/>
</dbReference>
<keyword evidence="11" id="KW-1208">Phospholipid metabolism</keyword>
<dbReference type="CDD" id="cd07991">
    <property type="entry name" value="LPLAT_LPCAT1-like"/>
    <property type="match status" value="1"/>
</dbReference>
<dbReference type="GO" id="GO:0008374">
    <property type="term" value="F:O-acyltransferase activity"/>
    <property type="evidence" value="ECO:0007669"/>
    <property type="project" value="InterPro"/>
</dbReference>
<keyword evidence="5 16" id="KW-0808">Transferase</keyword>
<dbReference type="EMBL" id="REGN01012291">
    <property type="protein sequence ID" value="RMZ96254.1"/>
    <property type="molecule type" value="Genomic_DNA"/>
</dbReference>
<evidence type="ECO:0000256" key="9">
    <source>
        <dbReference type="ARBA" id="ARBA00023136"/>
    </source>
</evidence>
<protein>
    <submittedName>
        <fullName evidence="16">Lysophosphatidylcholine acyltransferase 1</fullName>
    </submittedName>
</protein>
<evidence type="ECO:0000259" key="15">
    <source>
        <dbReference type="SMART" id="SM00563"/>
    </source>
</evidence>
<keyword evidence="10" id="KW-0594">Phospholipid biosynthesis</keyword>
<feature type="domain" description="Phospholipid/glycerol acyltransferase" evidence="15">
    <location>
        <begin position="107"/>
        <end position="218"/>
    </location>
</feature>
<keyword evidence="6 14" id="KW-0812">Transmembrane</keyword>
<dbReference type="GO" id="GO:0016020">
    <property type="term" value="C:membrane"/>
    <property type="evidence" value="ECO:0007669"/>
    <property type="project" value="UniProtKB-SubCell"/>
</dbReference>
<evidence type="ECO:0000256" key="5">
    <source>
        <dbReference type="ARBA" id="ARBA00022679"/>
    </source>
</evidence>
<evidence type="ECO:0000313" key="16">
    <source>
        <dbReference type="EMBL" id="RMZ96254.1"/>
    </source>
</evidence>
<dbReference type="Proteomes" id="UP000276133">
    <property type="component" value="Unassembled WGS sequence"/>
</dbReference>
<proteinExistence type="inferred from homology"/>
<comment type="subcellular location">
    <subcellularLocation>
        <location evidence="1">Membrane</location>
    </subcellularLocation>
</comment>
<evidence type="ECO:0000256" key="12">
    <source>
        <dbReference type="ARBA" id="ARBA00023315"/>
    </source>
</evidence>
<dbReference type="GO" id="GO:0005783">
    <property type="term" value="C:endoplasmic reticulum"/>
    <property type="evidence" value="ECO:0007669"/>
    <property type="project" value="TreeGrafter"/>
</dbReference>
<dbReference type="PANTHER" id="PTHR23063">
    <property type="entry name" value="PHOSPHOLIPID ACYLTRANSFERASE"/>
    <property type="match status" value="1"/>
</dbReference>
<evidence type="ECO:0000313" key="17">
    <source>
        <dbReference type="Proteomes" id="UP000276133"/>
    </source>
</evidence>
<dbReference type="OrthoDB" id="272512at2759"/>
<comment type="caution">
    <text evidence="16">The sequence shown here is derived from an EMBL/GenBank/DDBJ whole genome shotgun (WGS) entry which is preliminary data.</text>
</comment>
<keyword evidence="7 14" id="KW-1133">Transmembrane helix</keyword>
<evidence type="ECO:0000256" key="10">
    <source>
        <dbReference type="ARBA" id="ARBA00023209"/>
    </source>
</evidence>
<dbReference type="AlphaFoldDB" id="A0A3M7PC07"/>
<dbReference type="STRING" id="10195.A0A3M7PC07"/>
<sequence>MSEPEEVYPLHNDVYESLTTSQKIQIALMTFTIVPIRIILMVIVLAILWPLSILITYGQWDKMQHEPISGWRKSMYPLVRFVSRGLFFFAGMHYIKVYGERDPKVRILTAAPHSSFMDSIFIVYMNFISIIARAGSDQVTLFGNLTKMCHPILVNREKQQSRSDTVNMLIERVKSGDNWPQICIFPEGTCTNRKALVQFKTGAFIPGLPVQPVCVKYPSDRFDSISWTWKGPGAFETVWLTLCKFHSPVEIHFMPVYYPSDEEIKNPTLYADNVRKLMAGHLRVPLSDYSYEDGILVKILAKNGLPMQTGLVKIQKLRKKLGLSEMDDILKIIPLYAQLAEKKTGLVQYDLFIENLGFEAGENASILFNMFDQERNGNFGLKNFIEVYFEKIQPVVRNSDLTDLILKNFDRDEYNSDEFNALVRQRFGLQLPQIQASK</sequence>
<keyword evidence="12 16" id="KW-0012">Acyltransferase</keyword>
<dbReference type="GO" id="GO:0008654">
    <property type="term" value="P:phospholipid biosynthetic process"/>
    <property type="evidence" value="ECO:0007669"/>
    <property type="project" value="UniProtKB-KW"/>
</dbReference>
<feature type="transmembrane region" description="Helical" evidence="14">
    <location>
        <begin position="38"/>
        <end position="57"/>
    </location>
</feature>
<evidence type="ECO:0000256" key="3">
    <source>
        <dbReference type="ARBA" id="ARBA00008655"/>
    </source>
</evidence>
<accession>A0A3M7PC07</accession>
<evidence type="ECO:0000256" key="8">
    <source>
        <dbReference type="ARBA" id="ARBA00023098"/>
    </source>
</evidence>
<dbReference type="PANTHER" id="PTHR23063:SF52">
    <property type="entry name" value="LYSOPHOSPHATIDYLCHOLINE ACYLTRANSFERASE"/>
    <property type="match status" value="1"/>
</dbReference>
<reference evidence="16 17" key="1">
    <citation type="journal article" date="2018" name="Sci. Rep.">
        <title>Genomic signatures of local adaptation to the degree of environmental predictability in rotifers.</title>
        <authorList>
            <person name="Franch-Gras L."/>
            <person name="Hahn C."/>
            <person name="Garcia-Roger E.M."/>
            <person name="Carmona M.J."/>
            <person name="Serra M."/>
            <person name="Gomez A."/>
        </authorList>
    </citation>
    <scope>NUCLEOTIDE SEQUENCE [LARGE SCALE GENOMIC DNA]</scope>
    <source>
        <strain evidence="16">HYR1</strain>
    </source>
</reference>
<dbReference type="Pfam" id="PF01553">
    <property type="entry name" value="Acyltransferase"/>
    <property type="match status" value="1"/>
</dbReference>
<dbReference type="InterPro" id="IPR045252">
    <property type="entry name" value="LPCAT1-like"/>
</dbReference>